<dbReference type="RefSeq" id="WP_344568828.1">
    <property type="nucleotide sequence ID" value="NZ_BAAARJ010000018.1"/>
</dbReference>
<name>A0ABN3QLR1_9ACTN</name>
<sequence>MTAQLPDSLQEIIDVESERDKLQQDGPIPHAIEFAASNQALAEFRADGYLHIPTAGQRIRIHGVPVLVEDVEVSYDSLDDGRPAVCATVTVAPAE</sequence>
<accession>A0ABN3QLR1</accession>
<organism evidence="1 2">
    <name type="scientific">Streptomyces axinellae</name>
    <dbReference type="NCBI Taxonomy" id="552788"/>
    <lineage>
        <taxon>Bacteria</taxon>
        <taxon>Bacillati</taxon>
        <taxon>Actinomycetota</taxon>
        <taxon>Actinomycetes</taxon>
        <taxon>Kitasatosporales</taxon>
        <taxon>Streptomycetaceae</taxon>
        <taxon>Streptomyces</taxon>
    </lineage>
</organism>
<keyword evidence="2" id="KW-1185">Reference proteome</keyword>
<evidence type="ECO:0000313" key="2">
    <source>
        <dbReference type="Proteomes" id="UP001501447"/>
    </source>
</evidence>
<protein>
    <submittedName>
        <fullName evidence="1">Uncharacterized protein</fullName>
    </submittedName>
</protein>
<reference evidence="1 2" key="1">
    <citation type="journal article" date="2019" name="Int. J. Syst. Evol. Microbiol.">
        <title>The Global Catalogue of Microorganisms (GCM) 10K type strain sequencing project: providing services to taxonomists for standard genome sequencing and annotation.</title>
        <authorList>
            <consortium name="The Broad Institute Genomics Platform"/>
            <consortium name="The Broad Institute Genome Sequencing Center for Infectious Disease"/>
            <person name="Wu L."/>
            <person name="Ma J."/>
        </authorList>
    </citation>
    <scope>NUCLEOTIDE SEQUENCE [LARGE SCALE GENOMIC DNA]</scope>
    <source>
        <strain evidence="1 2">JCM 16373</strain>
    </source>
</reference>
<evidence type="ECO:0000313" key="1">
    <source>
        <dbReference type="EMBL" id="GAA2629459.1"/>
    </source>
</evidence>
<comment type="caution">
    <text evidence="1">The sequence shown here is derived from an EMBL/GenBank/DDBJ whole genome shotgun (WGS) entry which is preliminary data.</text>
</comment>
<proteinExistence type="predicted"/>
<dbReference type="Proteomes" id="UP001501447">
    <property type="component" value="Unassembled WGS sequence"/>
</dbReference>
<dbReference type="EMBL" id="BAAARJ010000018">
    <property type="protein sequence ID" value="GAA2629459.1"/>
    <property type="molecule type" value="Genomic_DNA"/>
</dbReference>
<gene>
    <name evidence="1" type="ORF">GCM10009863_50980</name>
</gene>